<dbReference type="CDD" id="cd00130">
    <property type="entry name" value="PAS"/>
    <property type="match status" value="1"/>
</dbReference>
<comment type="catalytic activity">
    <reaction evidence="1">
        <text>ATP + protein L-histidine = ADP + protein N-phospho-L-histidine.</text>
        <dbReference type="EC" id="2.7.13.3"/>
    </reaction>
</comment>
<dbReference type="Gene3D" id="1.10.287.130">
    <property type="match status" value="1"/>
</dbReference>
<dbReference type="InterPro" id="IPR000014">
    <property type="entry name" value="PAS"/>
</dbReference>
<feature type="transmembrane region" description="Helical" evidence="10">
    <location>
        <begin position="32"/>
        <end position="56"/>
    </location>
</feature>
<evidence type="ECO:0000256" key="5">
    <source>
        <dbReference type="ARBA" id="ARBA00022679"/>
    </source>
</evidence>
<dbReference type="PROSITE" id="PS50112">
    <property type="entry name" value="PAS"/>
    <property type="match status" value="1"/>
</dbReference>
<sequence>MPATAVQEGRGTSRCRKLAANSNMPITKQSQLARASTGIFFLLALLLSIGVAGFSYHSVRDFEQRAVWLQHTHTVINVLEETNSALRETVGNSRGYVLSGNEEYRTSFEAGVRHVQALMQDLRRLMSDNERQIERLDSTEDLVNQRLALSREILALRPEQARERVLEGKALSDEIRRRFAEMKGNENALLAKRSQDTSASADLTIFMVVSGSLLSMALLVLVYSKLRREMDRRIDAQQRAQAYSDEIEDLYNNAPCGYHSVDESDKKIIKINDTELKWLGYTREQVVGRMTHTDLLAPASAERYLRELQPQFMLKREISGIDLNYRRADGSEFTALVNATAIPSRDRSKLISRTVIYDISDRKRAEEEIEALNADLKRQALHLHSVNKELESFSYSVSHDLRAPLRAISGYAMILEEDYADAIDEKGREQLQVIRRNVRKMDELINDLLKLAKSTTGELTLERFSMDDLVRQVIAGLRRENPNVLFDVPPLEGAVANRGLITQVWENLLSNAVKFSSKSEQPAVRVSMQVEPEEYIYGVHDNGVGFDMRYAHKLFGTFQRLHRQEEYAGTGIGLALVQRIVIRHTGRVWAQSKPGEGASFYFSLPRKGLSPSLVERREAGSGSSTFTNEAARP</sequence>
<evidence type="ECO:0000256" key="7">
    <source>
        <dbReference type="ARBA" id="ARBA00023136"/>
    </source>
</evidence>
<dbReference type="SUPFAM" id="SSF55874">
    <property type="entry name" value="ATPase domain of HSP90 chaperone/DNA topoisomerase II/histidine kinase"/>
    <property type="match status" value="1"/>
</dbReference>
<dbReference type="HOGENOM" id="CLU_000445_114_71_4"/>
<keyword evidence="7 10" id="KW-0472">Membrane</keyword>
<dbReference type="EMBL" id="CP002039">
    <property type="protein sequence ID" value="ADJ64071.1"/>
    <property type="molecule type" value="Genomic_DNA"/>
</dbReference>
<dbReference type="SUPFAM" id="SSF55785">
    <property type="entry name" value="PYP-like sensor domain (PAS domain)"/>
    <property type="match status" value="1"/>
</dbReference>
<feature type="region of interest" description="Disordered" evidence="9">
    <location>
        <begin position="613"/>
        <end position="633"/>
    </location>
</feature>
<dbReference type="SUPFAM" id="SSF47384">
    <property type="entry name" value="Homodimeric domain of signal transducing histidine kinase"/>
    <property type="match status" value="1"/>
</dbReference>
<dbReference type="InterPro" id="IPR004358">
    <property type="entry name" value="Sig_transdc_His_kin-like_C"/>
</dbReference>
<name>D8IWQ1_HERSS</name>
<dbReference type="PANTHER" id="PTHR42878:SF15">
    <property type="entry name" value="BACTERIOPHYTOCHROME"/>
    <property type="match status" value="1"/>
</dbReference>
<keyword evidence="15" id="KW-1185">Reference proteome</keyword>
<evidence type="ECO:0000256" key="9">
    <source>
        <dbReference type="SAM" id="MobiDB-lite"/>
    </source>
</evidence>
<dbReference type="InterPro" id="IPR003594">
    <property type="entry name" value="HATPase_dom"/>
</dbReference>
<dbReference type="Pfam" id="PF13426">
    <property type="entry name" value="PAS_9"/>
    <property type="match status" value="1"/>
</dbReference>
<keyword evidence="8" id="KW-0175">Coiled coil</keyword>
<dbReference type="Pfam" id="PF00512">
    <property type="entry name" value="HisKA"/>
    <property type="match status" value="1"/>
</dbReference>
<dbReference type="InterPro" id="IPR036097">
    <property type="entry name" value="HisK_dim/P_sf"/>
</dbReference>
<evidence type="ECO:0000313" key="15">
    <source>
        <dbReference type="Proteomes" id="UP000000329"/>
    </source>
</evidence>
<dbReference type="InterPro" id="IPR036890">
    <property type="entry name" value="HATPase_C_sf"/>
</dbReference>
<dbReference type="GO" id="GO:0000155">
    <property type="term" value="F:phosphorelay sensor kinase activity"/>
    <property type="evidence" value="ECO:0007669"/>
    <property type="project" value="InterPro"/>
</dbReference>
<dbReference type="AlphaFoldDB" id="D8IWQ1"/>
<evidence type="ECO:0000256" key="3">
    <source>
        <dbReference type="ARBA" id="ARBA00012438"/>
    </source>
</evidence>
<dbReference type="GO" id="GO:0030295">
    <property type="term" value="F:protein kinase activator activity"/>
    <property type="evidence" value="ECO:0007669"/>
    <property type="project" value="TreeGrafter"/>
</dbReference>
<keyword evidence="6 14" id="KW-0418">Kinase</keyword>
<dbReference type="PROSITE" id="PS50113">
    <property type="entry name" value="PAC"/>
    <property type="match status" value="1"/>
</dbReference>
<evidence type="ECO:0000313" key="14">
    <source>
        <dbReference type="EMBL" id="ADJ64071.1"/>
    </source>
</evidence>
<dbReference type="Pfam" id="PF05227">
    <property type="entry name" value="CHASE3"/>
    <property type="match status" value="1"/>
</dbReference>
<evidence type="ECO:0000256" key="6">
    <source>
        <dbReference type="ARBA" id="ARBA00022777"/>
    </source>
</evidence>
<evidence type="ECO:0000259" key="12">
    <source>
        <dbReference type="PROSITE" id="PS50112"/>
    </source>
</evidence>
<feature type="domain" description="PAC" evidence="13">
    <location>
        <begin position="319"/>
        <end position="371"/>
    </location>
</feature>
<dbReference type="eggNOG" id="COG5278">
    <property type="taxonomic scope" value="Bacteria"/>
</dbReference>
<evidence type="ECO:0000256" key="8">
    <source>
        <dbReference type="SAM" id="Coils"/>
    </source>
</evidence>
<protein>
    <recommendedName>
        <fullName evidence="3">histidine kinase</fullName>
        <ecNumber evidence="3">2.7.13.3</ecNumber>
    </recommendedName>
</protein>
<dbReference type="PRINTS" id="PR00344">
    <property type="entry name" value="BCTRLSENSOR"/>
</dbReference>
<proteinExistence type="predicted"/>
<dbReference type="KEGG" id="hse:Hsero_2572"/>
<dbReference type="SMART" id="SM00387">
    <property type="entry name" value="HATPase_c"/>
    <property type="match status" value="1"/>
</dbReference>
<feature type="coiled-coil region" evidence="8">
    <location>
        <begin position="115"/>
        <end position="142"/>
    </location>
</feature>
<evidence type="ECO:0000256" key="2">
    <source>
        <dbReference type="ARBA" id="ARBA00004429"/>
    </source>
</evidence>
<dbReference type="InterPro" id="IPR007891">
    <property type="entry name" value="CHASE3"/>
</dbReference>
<organism evidence="14 15">
    <name type="scientific">Herbaspirillum seropedicae (strain SmR1)</name>
    <dbReference type="NCBI Taxonomy" id="757424"/>
    <lineage>
        <taxon>Bacteria</taxon>
        <taxon>Pseudomonadati</taxon>
        <taxon>Pseudomonadota</taxon>
        <taxon>Betaproteobacteria</taxon>
        <taxon>Burkholderiales</taxon>
        <taxon>Oxalobacteraceae</taxon>
        <taxon>Herbaspirillum</taxon>
    </lineage>
</organism>
<evidence type="ECO:0000259" key="13">
    <source>
        <dbReference type="PROSITE" id="PS50113"/>
    </source>
</evidence>
<evidence type="ECO:0000256" key="1">
    <source>
        <dbReference type="ARBA" id="ARBA00000085"/>
    </source>
</evidence>
<keyword evidence="10" id="KW-0812">Transmembrane</keyword>
<dbReference type="EC" id="2.7.13.3" evidence="3"/>
<dbReference type="InterPro" id="IPR005467">
    <property type="entry name" value="His_kinase_dom"/>
</dbReference>
<dbReference type="InterPro" id="IPR050351">
    <property type="entry name" value="BphY/WalK/GraS-like"/>
</dbReference>
<dbReference type="CDD" id="cd00082">
    <property type="entry name" value="HisKA"/>
    <property type="match status" value="1"/>
</dbReference>
<dbReference type="STRING" id="757424.Hsero_2572"/>
<evidence type="ECO:0000259" key="11">
    <source>
        <dbReference type="PROSITE" id="PS50109"/>
    </source>
</evidence>
<dbReference type="PANTHER" id="PTHR42878">
    <property type="entry name" value="TWO-COMPONENT HISTIDINE KINASE"/>
    <property type="match status" value="1"/>
</dbReference>
<evidence type="ECO:0000256" key="10">
    <source>
        <dbReference type="SAM" id="Phobius"/>
    </source>
</evidence>
<keyword evidence="5 14" id="KW-0808">Transferase</keyword>
<dbReference type="Pfam" id="PF02518">
    <property type="entry name" value="HATPase_c"/>
    <property type="match status" value="1"/>
</dbReference>
<dbReference type="Gene3D" id="3.30.565.10">
    <property type="entry name" value="Histidine kinase-like ATPase, C-terminal domain"/>
    <property type="match status" value="1"/>
</dbReference>
<dbReference type="InterPro" id="IPR035965">
    <property type="entry name" value="PAS-like_dom_sf"/>
</dbReference>
<accession>D8IWQ1</accession>
<dbReference type="PROSITE" id="PS50109">
    <property type="entry name" value="HIS_KIN"/>
    <property type="match status" value="1"/>
</dbReference>
<dbReference type="NCBIfam" id="TIGR00229">
    <property type="entry name" value="sensory_box"/>
    <property type="match status" value="1"/>
</dbReference>
<dbReference type="GO" id="GO:0000156">
    <property type="term" value="F:phosphorelay response regulator activity"/>
    <property type="evidence" value="ECO:0007669"/>
    <property type="project" value="TreeGrafter"/>
</dbReference>
<dbReference type="Gene3D" id="3.30.450.20">
    <property type="entry name" value="PAS domain"/>
    <property type="match status" value="1"/>
</dbReference>
<dbReference type="SMART" id="SM00388">
    <property type="entry name" value="HisKA"/>
    <property type="match status" value="1"/>
</dbReference>
<dbReference type="eggNOG" id="COG4251">
    <property type="taxonomic scope" value="Bacteria"/>
</dbReference>
<feature type="domain" description="Histidine kinase" evidence="11">
    <location>
        <begin position="396"/>
        <end position="608"/>
    </location>
</feature>
<dbReference type="CDD" id="cd19410">
    <property type="entry name" value="HK9-like_sensor"/>
    <property type="match status" value="1"/>
</dbReference>
<dbReference type="InterPro" id="IPR003661">
    <property type="entry name" value="HisK_dim/P_dom"/>
</dbReference>
<keyword evidence="10" id="KW-1133">Transmembrane helix</keyword>
<feature type="transmembrane region" description="Helical" evidence="10">
    <location>
        <begin position="203"/>
        <end position="223"/>
    </location>
</feature>
<evidence type="ECO:0000256" key="4">
    <source>
        <dbReference type="ARBA" id="ARBA00022553"/>
    </source>
</evidence>
<dbReference type="SMART" id="SM00091">
    <property type="entry name" value="PAS"/>
    <property type="match status" value="1"/>
</dbReference>
<feature type="compositionally biased region" description="Polar residues" evidence="9">
    <location>
        <begin position="621"/>
        <end position="633"/>
    </location>
</feature>
<reference evidence="14 15" key="1">
    <citation type="submission" date="2010-04" db="EMBL/GenBank/DDBJ databases">
        <title>The genome of Herbaspirillum seropedicae SmR1, an endophytic, nitrogen-fixing, plant-growth promoting beta-Proteobacteria.</title>
        <authorList>
            <person name="Pedrosa F.O."/>
            <person name="Monteiro R.A."/>
            <person name="Wassem R."/>
            <person name="Cruz L.M."/>
            <person name="Ayub R.A."/>
            <person name="Colauto N.B."/>
            <person name="Fernandez M.A."/>
            <person name="Fungaro M.H.P."/>
            <person name="Grisard E.C."/>
            <person name="Hungria M."/>
            <person name="Madeira H.M.F."/>
            <person name="Nodari R.O."/>
            <person name="Osaku C.A."/>
            <person name="Petzl-Erler M.L."/>
            <person name="Terenzi H."/>
            <person name="Vieira L.G.E."/>
            <person name="Almeida M.I.M."/>
            <person name="Alves L.R."/>
            <person name="Arantes O.M.N."/>
            <person name="Balsanelli E."/>
            <person name="Barcellos F.G."/>
            <person name="Baura V.A."/>
            <person name="Binde D.R."/>
            <person name="Campo R.J."/>
            <person name="Chubatsu L.S."/>
            <person name="Chueire L.M.O."/>
            <person name="Ciferri R.R."/>
            <person name="Correa L.C."/>
            <person name="da Conceicao Silva J.L."/>
            <person name="Dabul A.N.G."/>
            <person name="Dambros B.P."/>
            <person name="Faoro H."/>
            <person name="Favetti A."/>
            <person name="Friedermann G."/>
            <person name="Furlaneto M.C."/>
            <person name="Gasques L.S."/>
            <person name="Gimenes C.C.T."/>
            <person name="Gioppo N.M.R."/>
            <person name="Glienke-Blanco C."/>
            <person name="Godoy L.P."/>
            <person name="Guerra M.P."/>
            <person name="Karp S."/>
            <person name="Kava-Cordeiro V."/>
            <person name="Margarido V.P."/>
            <person name="Mathioni S.M."/>
            <person name="Menck-Soares M.A."/>
            <person name="Murace N.K."/>
            <person name="Nicolas M.F."/>
            <person name="Oliveira C.E.C."/>
            <person name="Pagnan N.A.B."/>
            <person name="Pamphile J.A."/>
            <person name="Patussi E.V."/>
            <person name="Pereira L.F.P."/>
            <person name="Pereira-Ferrari L."/>
            <person name="Pinto F.G.S."/>
            <person name="Precoma C."/>
            <person name="Prioli A.J."/>
            <person name="Prioli S.M.A.P."/>
            <person name="Raittz R.T."/>
            <person name="Ramos H.J.O."/>
            <person name="Ribeiro E.M.S.F."/>
            <person name="Rigo L.U."/>
            <person name="Rocha C.L.M.S.C."/>
            <person name="Rocha S.N."/>
            <person name="Santos K."/>
            <person name="Satori D."/>
            <person name="Silva A.G."/>
            <person name="Simao R.C.G."/>
            <person name="Soares M.A.M."/>
            <person name="Souza E.M."/>
            <person name="Steffens M.B.R."/>
            <person name="Steindel M."/>
            <person name="Tadra-Sfeir M.Z."/>
            <person name="Takahashi E.K."/>
            <person name="Torres R.A."/>
            <person name="Valle J.S."/>
            <person name="Vernal J.I."/>
            <person name="Vilas-Boas L.A."/>
            <person name="Watanabe M.A.E."/>
            <person name="Weiss V.A."/>
            <person name="Yates M.A."/>
            <person name="Souza E.M."/>
        </authorList>
    </citation>
    <scope>NUCLEOTIDE SEQUENCE [LARGE SCALE GENOMIC DNA]</scope>
    <source>
        <strain evidence="14 15">SmR1</strain>
    </source>
</reference>
<dbReference type="GO" id="GO:0007234">
    <property type="term" value="P:osmosensory signaling via phosphorelay pathway"/>
    <property type="evidence" value="ECO:0007669"/>
    <property type="project" value="TreeGrafter"/>
</dbReference>
<keyword evidence="4" id="KW-0597">Phosphoprotein</keyword>
<dbReference type="FunFam" id="3.30.565.10:FF:000006">
    <property type="entry name" value="Sensor histidine kinase WalK"/>
    <property type="match status" value="1"/>
</dbReference>
<dbReference type="Proteomes" id="UP000000329">
    <property type="component" value="Chromosome"/>
</dbReference>
<feature type="domain" description="PAS" evidence="12">
    <location>
        <begin position="243"/>
        <end position="309"/>
    </location>
</feature>
<dbReference type="GO" id="GO:0005886">
    <property type="term" value="C:plasma membrane"/>
    <property type="evidence" value="ECO:0007669"/>
    <property type="project" value="UniProtKB-SubCell"/>
</dbReference>
<dbReference type="InterPro" id="IPR000700">
    <property type="entry name" value="PAS-assoc_C"/>
</dbReference>
<comment type="subcellular location">
    <subcellularLocation>
        <location evidence="2">Cell inner membrane</location>
        <topology evidence="2">Multi-pass membrane protein</topology>
    </subcellularLocation>
</comment>
<gene>
    <name evidence="14" type="ordered locus">Hsero_2572</name>
</gene>